<dbReference type="InterPro" id="IPR022190">
    <property type="entry name" value="DUF3716"/>
</dbReference>
<evidence type="ECO:0000256" key="1">
    <source>
        <dbReference type="SAM" id="MobiDB-lite"/>
    </source>
</evidence>
<feature type="region of interest" description="Disordered" evidence="1">
    <location>
        <begin position="1"/>
        <end position="27"/>
    </location>
</feature>
<evidence type="ECO:0000313" key="3">
    <source>
        <dbReference type="Proteomes" id="UP000824998"/>
    </source>
</evidence>
<dbReference type="Pfam" id="PF12511">
    <property type="entry name" value="DUF3716"/>
    <property type="match status" value="1"/>
</dbReference>
<proteinExistence type="predicted"/>
<keyword evidence="3" id="KW-1185">Reference proteome</keyword>
<dbReference type="EMBL" id="MU251886">
    <property type="protein sequence ID" value="KAG9228642.1"/>
    <property type="molecule type" value="Genomic_DNA"/>
</dbReference>
<organism evidence="2 3">
    <name type="scientific">Amylocarpus encephaloides</name>
    <dbReference type="NCBI Taxonomy" id="45428"/>
    <lineage>
        <taxon>Eukaryota</taxon>
        <taxon>Fungi</taxon>
        <taxon>Dikarya</taxon>
        <taxon>Ascomycota</taxon>
        <taxon>Pezizomycotina</taxon>
        <taxon>Leotiomycetes</taxon>
        <taxon>Helotiales</taxon>
        <taxon>Helotiales incertae sedis</taxon>
        <taxon>Amylocarpus</taxon>
    </lineage>
</organism>
<dbReference type="AlphaFoldDB" id="A0A9P8C074"/>
<dbReference type="OrthoDB" id="3543228at2759"/>
<evidence type="ECO:0000313" key="2">
    <source>
        <dbReference type="EMBL" id="KAG9228642.1"/>
    </source>
</evidence>
<dbReference type="Proteomes" id="UP000824998">
    <property type="component" value="Unassembled WGS sequence"/>
</dbReference>
<gene>
    <name evidence="2" type="ORF">BJ875DRAFT_446694</name>
</gene>
<sequence length="205" mass="22031">MSNKTFRVTAGPPTEAEPFGATSYPLGPLEGRVPGPYQFALTRATRGVGARAPPAIPRGVMASSTTGPLAVKRTQYQPVPPDKWGLDQPTRDAFKLGKDESQKTQVGELLRLPPRRLISIRPDGNCKDPSSEWRRSSREATVAFIVGTVRAESEACVQCQAGRGPFTSCVVVDGTREKGGPFLVGGCANCRAVDSSREMCSLRRV</sequence>
<protein>
    <submittedName>
        <fullName evidence="2">Uncharacterized protein</fullName>
    </submittedName>
</protein>
<comment type="caution">
    <text evidence="2">The sequence shown here is derived from an EMBL/GenBank/DDBJ whole genome shotgun (WGS) entry which is preliminary data.</text>
</comment>
<name>A0A9P8C074_9HELO</name>
<reference evidence="2" key="1">
    <citation type="journal article" date="2021" name="IMA Fungus">
        <title>Genomic characterization of three marine fungi, including Emericellopsis atlantica sp. nov. with signatures of a generalist lifestyle and marine biomass degradation.</title>
        <authorList>
            <person name="Hagestad O.C."/>
            <person name="Hou L."/>
            <person name="Andersen J.H."/>
            <person name="Hansen E.H."/>
            <person name="Altermark B."/>
            <person name="Li C."/>
            <person name="Kuhnert E."/>
            <person name="Cox R.J."/>
            <person name="Crous P.W."/>
            <person name="Spatafora J.W."/>
            <person name="Lail K."/>
            <person name="Amirebrahimi M."/>
            <person name="Lipzen A."/>
            <person name="Pangilinan J."/>
            <person name="Andreopoulos W."/>
            <person name="Hayes R.D."/>
            <person name="Ng V."/>
            <person name="Grigoriev I.V."/>
            <person name="Jackson S.A."/>
            <person name="Sutton T.D.S."/>
            <person name="Dobson A.D.W."/>
            <person name="Rama T."/>
        </authorList>
    </citation>
    <scope>NUCLEOTIDE SEQUENCE</scope>
    <source>
        <strain evidence="2">TRa018bII</strain>
    </source>
</reference>
<accession>A0A9P8C074</accession>